<gene>
    <name evidence="4" type="primary">rsbP</name>
    <name evidence="4" type="ORF">NIG5292_01183</name>
</gene>
<dbReference type="InterPro" id="IPR052016">
    <property type="entry name" value="Bact_Sigma-Reg"/>
</dbReference>
<dbReference type="InterPro" id="IPR036457">
    <property type="entry name" value="PPM-type-like_dom_sf"/>
</dbReference>
<keyword evidence="5" id="KW-1185">Reference proteome</keyword>
<evidence type="ECO:0000259" key="3">
    <source>
        <dbReference type="PROSITE" id="PS50110"/>
    </source>
</evidence>
<dbReference type="OrthoDB" id="9811749at2"/>
<dbReference type="Pfam" id="PF00072">
    <property type="entry name" value="Response_reg"/>
    <property type="match status" value="1"/>
</dbReference>
<dbReference type="Gene3D" id="3.40.50.2300">
    <property type="match status" value="1"/>
</dbReference>
<dbReference type="EMBL" id="CVQV01000005">
    <property type="protein sequence ID" value="CRK75140.1"/>
    <property type="molecule type" value="Genomic_DNA"/>
</dbReference>
<dbReference type="EC" id="3.1.3.3" evidence="4"/>
<dbReference type="PANTHER" id="PTHR43156:SF2">
    <property type="entry name" value="STAGE II SPORULATION PROTEIN E"/>
    <property type="match status" value="1"/>
</dbReference>
<dbReference type="PROSITE" id="PS50110">
    <property type="entry name" value="RESPONSE_REGULATORY"/>
    <property type="match status" value="1"/>
</dbReference>
<dbReference type="Gene3D" id="3.60.40.10">
    <property type="entry name" value="PPM-type phosphatase domain"/>
    <property type="match status" value="1"/>
</dbReference>
<keyword evidence="2" id="KW-0597">Phosphoprotein</keyword>
<feature type="domain" description="Response regulatory" evidence="3">
    <location>
        <begin position="15"/>
        <end position="131"/>
    </location>
</feature>
<evidence type="ECO:0000256" key="2">
    <source>
        <dbReference type="PROSITE-ProRule" id="PRU00169"/>
    </source>
</evidence>
<evidence type="ECO:0000256" key="1">
    <source>
        <dbReference type="ARBA" id="ARBA00022801"/>
    </source>
</evidence>
<proteinExistence type="predicted"/>
<dbReference type="Proteomes" id="UP000048949">
    <property type="component" value="Unassembled WGS sequence"/>
</dbReference>
<reference evidence="4 5" key="1">
    <citation type="submission" date="2015-04" db="EMBL/GenBank/DDBJ databases">
        <authorList>
            <person name="Syromyatnikov M.Y."/>
            <person name="Popov V.N."/>
        </authorList>
    </citation>
    <scope>NUCLEOTIDE SEQUENCE [LARGE SCALE GENOMIC DNA]</scope>
    <source>
        <strain evidence="4 5">CECT 5292</strain>
    </source>
</reference>
<dbReference type="InterPro" id="IPR001932">
    <property type="entry name" value="PPM-type_phosphatase-like_dom"/>
</dbReference>
<dbReference type="AlphaFoldDB" id="A0A0U1NK95"/>
<dbReference type="CDD" id="cd17574">
    <property type="entry name" value="REC_OmpR"/>
    <property type="match status" value="1"/>
</dbReference>
<evidence type="ECO:0000313" key="5">
    <source>
        <dbReference type="Proteomes" id="UP000048949"/>
    </source>
</evidence>
<dbReference type="GO" id="GO:0016791">
    <property type="term" value="F:phosphatase activity"/>
    <property type="evidence" value="ECO:0007669"/>
    <property type="project" value="TreeGrafter"/>
</dbReference>
<dbReference type="InterPro" id="IPR001789">
    <property type="entry name" value="Sig_transdc_resp-reg_receiver"/>
</dbReference>
<dbReference type="PANTHER" id="PTHR43156">
    <property type="entry name" value="STAGE II SPORULATION PROTEIN E-RELATED"/>
    <property type="match status" value="1"/>
</dbReference>
<dbReference type="Pfam" id="PF07228">
    <property type="entry name" value="SpoIIE"/>
    <property type="match status" value="1"/>
</dbReference>
<evidence type="ECO:0000313" key="4">
    <source>
        <dbReference type="EMBL" id="CRK75140.1"/>
    </source>
</evidence>
<dbReference type="SMART" id="SM00448">
    <property type="entry name" value="REC"/>
    <property type="match status" value="1"/>
</dbReference>
<dbReference type="SUPFAM" id="SSF52172">
    <property type="entry name" value="CheY-like"/>
    <property type="match status" value="1"/>
</dbReference>
<organism evidence="4 5">
    <name type="scientific">Nereida ignava</name>
    <dbReference type="NCBI Taxonomy" id="282199"/>
    <lineage>
        <taxon>Bacteria</taxon>
        <taxon>Pseudomonadati</taxon>
        <taxon>Pseudomonadota</taxon>
        <taxon>Alphaproteobacteria</taxon>
        <taxon>Rhodobacterales</taxon>
        <taxon>Roseobacteraceae</taxon>
        <taxon>Nereida</taxon>
    </lineage>
</organism>
<dbReference type="SMART" id="SM00331">
    <property type="entry name" value="PP2C_SIG"/>
    <property type="match status" value="1"/>
</dbReference>
<feature type="modified residue" description="4-aspartylphosphate" evidence="2">
    <location>
        <position position="64"/>
    </location>
</feature>
<sequence length="416" mass="45221">MILEQPENAKNVAKRVLVADDSALQRRILSKILEARGYNVTQATDGAEALEMCRSTQFDVIISDWMMPQLTGPEFCQKFRAMEDGTYTYFVLLTTKGDAADIAFGLEAGADDFLTKPVDGSELQARLGAGHRIVEMQRELFIRNAEIAGALSEIQRLYDILDRDLQQAKTLQMSLLPEPNVTFGRASISLGLRSSGHVGGDLVGYFKINENQVGLFGLDVSGHGVSSALMTARLAGYLSAGDPVQNVAIDNQAGRPVAVSPERVVRRLNEMMFSEIATEHYFTILYGVINTETGDFSFCQAGHPHPILQRSAGSVQLLGAGGLPVGLIQGASYELSHIQLYAGDRVFIGSDGITEALNKKGEMFAEHGLCELLQRSRALSGDRLLNQVVDEVTRFTGSNDLEDDLSAISLGFRAAQ</sequence>
<keyword evidence="1 4" id="KW-0378">Hydrolase</keyword>
<dbReference type="InterPro" id="IPR011006">
    <property type="entry name" value="CheY-like_superfamily"/>
</dbReference>
<dbReference type="GO" id="GO:0000160">
    <property type="term" value="P:phosphorelay signal transduction system"/>
    <property type="evidence" value="ECO:0007669"/>
    <property type="project" value="InterPro"/>
</dbReference>
<dbReference type="RefSeq" id="WP_048598543.1">
    <property type="nucleotide sequence ID" value="NZ_CVPC01000005.1"/>
</dbReference>
<accession>A0A0U1NK95</accession>
<name>A0A0U1NK95_9RHOB</name>
<protein>
    <submittedName>
        <fullName evidence="4">Phosphoserine phosphatase RsbP</fullName>
        <ecNumber evidence="4">3.1.3.3</ecNumber>
    </submittedName>
</protein>
<dbReference type="STRING" id="282199.GCA_001049735_01182"/>